<evidence type="ECO:0008006" key="5">
    <source>
        <dbReference type="Google" id="ProtNLM"/>
    </source>
</evidence>
<keyword evidence="2" id="KW-0732">Signal</keyword>
<evidence type="ECO:0000313" key="4">
    <source>
        <dbReference type="Proteomes" id="UP000256345"/>
    </source>
</evidence>
<protein>
    <recommendedName>
        <fullName evidence="5">Dickkopf N-terminal cysteine-rich domain-containing protein</fullName>
    </recommendedName>
</protein>
<organism evidence="3 4">
    <name type="scientific">Archangium gephyra</name>
    <dbReference type="NCBI Taxonomy" id="48"/>
    <lineage>
        <taxon>Bacteria</taxon>
        <taxon>Pseudomonadati</taxon>
        <taxon>Myxococcota</taxon>
        <taxon>Myxococcia</taxon>
        <taxon>Myxococcales</taxon>
        <taxon>Cystobacterineae</taxon>
        <taxon>Archangiaceae</taxon>
        <taxon>Archangium</taxon>
    </lineage>
</organism>
<gene>
    <name evidence="3" type="ORF">ATI61_120123</name>
</gene>
<feature type="compositionally biased region" description="Basic and acidic residues" evidence="1">
    <location>
        <begin position="43"/>
        <end position="52"/>
    </location>
</feature>
<proteinExistence type="predicted"/>
<evidence type="ECO:0000256" key="2">
    <source>
        <dbReference type="SAM" id="SignalP"/>
    </source>
</evidence>
<feature type="compositionally biased region" description="Polar residues" evidence="1">
    <location>
        <begin position="53"/>
        <end position="66"/>
    </location>
</feature>
<feature type="chain" id="PRO_5047349547" description="Dickkopf N-terminal cysteine-rich domain-containing protein" evidence="2">
    <location>
        <begin position="21"/>
        <end position="302"/>
    </location>
</feature>
<evidence type="ECO:0000313" key="3">
    <source>
        <dbReference type="EMBL" id="REG20767.1"/>
    </source>
</evidence>
<comment type="caution">
    <text evidence="3">The sequence shown here is derived from an EMBL/GenBank/DDBJ whole genome shotgun (WGS) entry which is preliminary data.</text>
</comment>
<keyword evidence="4" id="KW-1185">Reference proteome</keyword>
<name>A0ABX9JM77_9BACT</name>
<dbReference type="EMBL" id="QUMU01000020">
    <property type="protein sequence ID" value="REG20767.1"/>
    <property type="molecule type" value="Genomic_DNA"/>
</dbReference>
<evidence type="ECO:0000256" key="1">
    <source>
        <dbReference type="SAM" id="MobiDB-lite"/>
    </source>
</evidence>
<dbReference type="Proteomes" id="UP000256345">
    <property type="component" value="Unassembled WGS sequence"/>
</dbReference>
<feature type="region of interest" description="Disordered" evidence="1">
    <location>
        <begin position="43"/>
        <end position="66"/>
    </location>
</feature>
<accession>A0ABX9JM77</accession>
<reference evidence="3 4" key="1">
    <citation type="submission" date="2018-08" db="EMBL/GenBank/DDBJ databases">
        <title>Genomic Encyclopedia of Archaeal and Bacterial Type Strains, Phase II (KMG-II): from individual species to whole genera.</title>
        <authorList>
            <person name="Goeker M."/>
        </authorList>
    </citation>
    <scope>NUCLEOTIDE SEQUENCE [LARGE SCALE GENOMIC DNA]</scope>
    <source>
        <strain evidence="3 4">DSM 2261</strain>
    </source>
</reference>
<feature type="signal peptide" evidence="2">
    <location>
        <begin position="1"/>
        <end position="20"/>
    </location>
</feature>
<sequence length="302" mass="30807">MNPTVKTLLLLVLPALLGTACIPFDEAPPEFCRNADTKRRQEICGEQSDRSEQTSPDGGSGSDAGTETSCTDASHCNSPPGECYAAQGACMNGRCEYLPKPTGDVCHDAIPPTQCFNSSGTCSNGVCIASVKPRGEPCDDGNSCTSDTCDGAGSCSGLPSVGTSCDDHNPCTLGDQCNSSGACSGTLRSCSSPHPNQCYQYTGTCNTSTGACEEVPKPNGSACNDGNACTTGDSCDGNGACLTGGTPLECFDIREECLISTGCSPASGCTYRSSCTSNQHCQEPGICCANTSGITSSNARCL</sequence>
<dbReference type="PROSITE" id="PS51257">
    <property type="entry name" value="PROKAR_LIPOPROTEIN"/>
    <property type="match status" value="1"/>
</dbReference>